<keyword evidence="3" id="KW-1185">Reference proteome</keyword>
<dbReference type="Proteomes" id="UP001597374">
    <property type="component" value="Unassembled WGS sequence"/>
</dbReference>
<sequence length="118" mass="13536">MPELLFEVEPLVDDLPLFVSEVLPSFLELDFAFVVEVDFASVPEVEADVLPLLDEVEPMLLPVPIEDPDPEVNPELDEEPEELVPEPLMPEPLMLDEPWFEELWFDDPLDELPDMLLP</sequence>
<accession>A0ABW5CUE9</accession>
<protein>
    <submittedName>
        <fullName evidence="2">Uncharacterized protein</fullName>
    </submittedName>
</protein>
<evidence type="ECO:0000313" key="2">
    <source>
        <dbReference type="EMBL" id="MFD2246076.1"/>
    </source>
</evidence>
<name>A0ABW5CUE9_9BACT</name>
<dbReference type="EMBL" id="JBHUIM010000001">
    <property type="protein sequence ID" value="MFD2246076.1"/>
    <property type="molecule type" value="Genomic_DNA"/>
</dbReference>
<evidence type="ECO:0000313" key="3">
    <source>
        <dbReference type="Proteomes" id="UP001597374"/>
    </source>
</evidence>
<feature type="compositionally biased region" description="Acidic residues" evidence="1">
    <location>
        <begin position="66"/>
        <end position="83"/>
    </location>
</feature>
<reference evidence="3" key="1">
    <citation type="journal article" date="2019" name="Int. J. Syst. Evol. Microbiol.">
        <title>The Global Catalogue of Microorganisms (GCM) 10K type strain sequencing project: providing services to taxonomists for standard genome sequencing and annotation.</title>
        <authorList>
            <consortium name="The Broad Institute Genomics Platform"/>
            <consortium name="The Broad Institute Genome Sequencing Center for Infectious Disease"/>
            <person name="Wu L."/>
            <person name="Ma J."/>
        </authorList>
    </citation>
    <scope>NUCLEOTIDE SEQUENCE [LARGE SCALE GENOMIC DNA]</scope>
    <source>
        <strain evidence="3">CGMCC 4.1782</strain>
    </source>
</reference>
<gene>
    <name evidence="2" type="ORF">ACFSKP_07400</name>
</gene>
<proteinExistence type="predicted"/>
<comment type="caution">
    <text evidence="2">The sequence shown here is derived from an EMBL/GenBank/DDBJ whole genome shotgun (WGS) entry which is preliminary data.</text>
</comment>
<organism evidence="2 3">
    <name type="scientific">Pontibacter ruber</name>
    <dbReference type="NCBI Taxonomy" id="1343895"/>
    <lineage>
        <taxon>Bacteria</taxon>
        <taxon>Pseudomonadati</taxon>
        <taxon>Bacteroidota</taxon>
        <taxon>Cytophagia</taxon>
        <taxon>Cytophagales</taxon>
        <taxon>Hymenobacteraceae</taxon>
        <taxon>Pontibacter</taxon>
    </lineage>
</organism>
<dbReference type="RefSeq" id="WP_250427741.1">
    <property type="nucleotide sequence ID" value="NZ_JALPRR010000001.1"/>
</dbReference>
<evidence type="ECO:0000256" key="1">
    <source>
        <dbReference type="SAM" id="MobiDB-lite"/>
    </source>
</evidence>
<feature type="region of interest" description="Disordered" evidence="1">
    <location>
        <begin position="64"/>
        <end position="83"/>
    </location>
</feature>